<gene>
    <name evidence="2" type="ORF">Pla111_30990</name>
</gene>
<keyword evidence="1" id="KW-0472">Membrane</keyword>
<dbReference type="AlphaFoldDB" id="A0A5C5VTZ4"/>
<keyword evidence="3" id="KW-1185">Reference proteome</keyword>
<feature type="transmembrane region" description="Helical" evidence="1">
    <location>
        <begin position="6"/>
        <end position="28"/>
    </location>
</feature>
<proteinExistence type="predicted"/>
<evidence type="ECO:0000313" key="3">
    <source>
        <dbReference type="Proteomes" id="UP000318995"/>
    </source>
</evidence>
<feature type="transmembrane region" description="Helical" evidence="1">
    <location>
        <begin position="35"/>
        <end position="62"/>
    </location>
</feature>
<keyword evidence="1" id="KW-1133">Transmembrane helix</keyword>
<protein>
    <submittedName>
        <fullName evidence="2">Uncharacterized protein</fullName>
    </submittedName>
</protein>
<dbReference type="EMBL" id="SJPH01000009">
    <property type="protein sequence ID" value="TWT41385.1"/>
    <property type="molecule type" value="Genomic_DNA"/>
</dbReference>
<evidence type="ECO:0000313" key="2">
    <source>
        <dbReference type="EMBL" id="TWT41385.1"/>
    </source>
</evidence>
<name>A0A5C5VTZ4_9BACT</name>
<evidence type="ECO:0000256" key="1">
    <source>
        <dbReference type="SAM" id="Phobius"/>
    </source>
</evidence>
<accession>A0A5C5VTZ4</accession>
<sequence length="143" mass="15819">MESLRWILFWPAAILSGQLATAVVLLLGGLMLGHWWFSGIMVVMVSAMTQPIVASVVAGTIAPTRSRYVAWSIWVPFLMLWVSMFFTRAQFFSPYDIYLVKSGLFAEIPAKDVCEAAFGGVNFGCLIACTGMERFWADHGNKG</sequence>
<comment type="caution">
    <text evidence="2">The sequence shown here is derived from an EMBL/GenBank/DDBJ whole genome shotgun (WGS) entry which is preliminary data.</text>
</comment>
<dbReference type="Proteomes" id="UP000318995">
    <property type="component" value="Unassembled WGS sequence"/>
</dbReference>
<dbReference type="RefSeq" id="WP_146575297.1">
    <property type="nucleotide sequence ID" value="NZ_SJPH01000009.1"/>
</dbReference>
<feature type="transmembrane region" description="Helical" evidence="1">
    <location>
        <begin position="68"/>
        <end position="86"/>
    </location>
</feature>
<organism evidence="2 3">
    <name type="scientific">Botrimarina hoheduenensis</name>
    <dbReference type="NCBI Taxonomy" id="2528000"/>
    <lineage>
        <taxon>Bacteria</taxon>
        <taxon>Pseudomonadati</taxon>
        <taxon>Planctomycetota</taxon>
        <taxon>Planctomycetia</taxon>
        <taxon>Pirellulales</taxon>
        <taxon>Lacipirellulaceae</taxon>
        <taxon>Botrimarina</taxon>
    </lineage>
</organism>
<keyword evidence="1" id="KW-0812">Transmembrane</keyword>
<reference evidence="2 3" key="1">
    <citation type="submission" date="2019-02" db="EMBL/GenBank/DDBJ databases">
        <title>Deep-cultivation of Planctomycetes and their phenomic and genomic characterization uncovers novel biology.</title>
        <authorList>
            <person name="Wiegand S."/>
            <person name="Jogler M."/>
            <person name="Boedeker C."/>
            <person name="Pinto D."/>
            <person name="Vollmers J."/>
            <person name="Rivas-Marin E."/>
            <person name="Kohn T."/>
            <person name="Peeters S.H."/>
            <person name="Heuer A."/>
            <person name="Rast P."/>
            <person name="Oberbeckmann S."/>
            <person name="Bunk B."/>
            <person name="Jeske O."/>
            <person name="Meyerdierks A."/>
            <person name="Storesund J.E."/>
            <person name="Kallscheuer N."/>
            <person name="Luecker S."/>
            <person name="Lage O.M."/>
            <person name="Pohl T."/>
            <person name="Merkel B.J."/>
            <person name="Hornburger P."/>
            <person name="Mueller R.-W."/>
            <person name="Bruemmer F."/>
            <person name="Labrenz M."/>
            <person name="Spormann A.M."/>
            <person name="Op Den Camp H."/>
            <person name="Overmann J."/>
            <person name="Amann R."/>
            <person name="Jetten M.S.M."/>
            <person name="Mascher T."/>
            <person name="Medema M.H."/>
            <person name="Devos D.P."/>
            <person name="Kaster A.-K."/>
            <person name="Ovreas L."/>
            <person name="Rohde M."/>
            <person name="Galperin M.Y."/>
            <person name="Jogler C."/>
        </authorList>
    </citation>
    <scope>NUCLEOTIDE SEQUENCE [LARGE SCALE GENOMIC DNA]</scope>
    <source>
        <strain evidence="2 3">Pla111</strain>
    </source>
</reference>